<evidence type="ECO:0000313" key="11">
    <source>
        <dbReference type="Proteomes" id="UP000297225"/>
    </source>
</evidence>
<dbReference type="GO" id="GO:0005886">
    <property type="term" value="C:plasma membrane"/>
    <property type="evidence" value="ECO:0007669"/>
    <property type="project" value="UniProtKB-SubCell"/>
</dbReference>
<protein>
    <submittedName>
        <fullName evidence="10">ABC transporter permease</fullName>
    </submittedName>
</protein>
<dbReference type="RefSeq" id="WP_134852629.1">
    <property type="nucleotide sequence ID" value="NZ_CP197400.1"/>
</dbReference>
<comment type="subcellular location">
    <subcellularLocation>
        <location evidence="1">Cell membrane</location>
        <topology evidence="1">Multi-pass membrane protein</topology>
    </subcellularLocation>
</comment>
<evidence type="ECO:0000256" key="5">
    <source>
        <dbReference type="ARBA" id="ARBA00023136"/>
    </source>
</evidence>
<evidence type="ECO:0000259" key="8">
    <source>
        <dbReference type="Pfam" id="PF02687"/>
    </source>
</evidence>
<feature type="transmembrane region" description="Helical" evidence="7">
    <location>
        <begin position="386"/>
        <end position="406"/>
    </location>
</feature>
<keyword evidence="3 7" id="KW-0812">Transmembrane</keyword>
<keyword evidence="5 7" id="KW-0472">Membrane</keyword>
<evidence type="ECO:0000256" key="1">
    <source>
        <dbReference type="ARBA" id="ARBA00004651"/>
    </source>
</evidence>
<evidence type="ECO:0000313" key="10">
    <source>
        <dbReference type="EMBL" id="TFH94771.1"/>
    </source>
</evidence>
<feature type="transmembrane region" description="Helical" evidence="7">
    <location>
        <begin position="288"/>
        <end position="313"/>
    </location>
</feature>
<gene>
    <name evidence="10" type="ORF">E4P47_06150</name>
</gene>
<dbReference type="Pfam" id="PF02687">
    <property type="entry name" value="FtsX"/>
    <property type="match status" value="1"/>
</dbReference>
<sequence length="420" mass="46375">MRFGKEQWQELWYTLKSNKRRSIVTSLGVFAGMFFLTVLTSLGNGLGNATAEQLKAVSSNSVFFLPGRTTMPYQGYKANRKITLTYQDYLAIDARAKLLKSISCYTSMGEWGNTQVVANGRSRQTTVVGLNPNYYTSIEEHIAIYGRPMQRQEMEQGAMVCTVGEYLAEKFYPDSPADMVGTIVTLNGVAYKVVGVVKQYSDNFSFGFNARYCVEVPLSNVIGTDVNKEVYLAGNMLDGVTAKEAGKEVYQIIARRQNLNPQDEQSIIPMGMELFNKIFGMISKGINLLIWIVGMGTLITGVISVSNILLVTVRERQREIGVRRAIGAKPQDIRSQFMAEALLIILIAGSVGIFLGMLVSLLFGTITESTKIGQFVLRPYPDVQTLTISVIIMIVAGVLAGLLPVYKALEIKAIDAIRDE</sequence>
<feature type="transmembrane region" description="Helical" evidence="7">
    <location>
        <begin position="341"/>
        <end position="366"/>
    </location>
</feature>
<dbReference type="EMBL" id="SPNC01000087">
    <property type="protein sequence ID" value="TFH94771.1"/>
    <property type="molecule type" value="Genomic_DNA"/>
</dbReference>
<evidence type="ECO:0000256" key="4">
    <source>
        <dbReference type="ARBA" id="ARBA00022989"/>
    </source>
</evidence>
<evidence type="ECO:0000256" key="2">
    <source>
        <dbReference type="ARBA" id="ARBA00022475"/>
    </source>
</evidence>
<comment type="caution">
    <text evidence="10">The sequence shown here is derived from an EMBL/GenBank/DDBJ whole genome shotgun (WGS) entry which is preliminary data.</text>
</comment>
<evidence type="ECO:0000256" key="6">
    <source>
        <dbReference type="ARBA" id="ARBA00038076"/>
    </source>
</evidence>
<evidence type="ECO:0000259" key="9">
    <source>
        <dbReference type="Pfam" id="PF12704"/>
    </source>
</evidence>
<reference evidence="10 11" key="1">
    <citation type="submission" date="2019-03" db="EMBL/GenBank/DDBJ databases">
        <title>Porphyromonas levii Isolated from the Uterus of Dairy Cows.</title>
        <authorList>
            <person name="Francis A.M."/>
        </authorList>
    </citation>
    <scope>NUCLEOTIDE SEQUENCE [LARGE SCALE GENOMIC DNA]</scope>
    <source>
        <strain evidence="10 11">AF5678</strain>
    </source>
</reference>
<dbReference type="InterPro" id="IPR050250">
    <property type="entry name" value="Macrolide_Exporter_MacB"/>
</dbReference>
<dbReference type="PANTHER" id="PTHR30572">
    <property type="entry name" value="MEMBRANE COMPONENT OF TRANSPORTER-RELATED"/>
    <property type="match status" value="1"/>
</dbReference>
<proteinExistence type="inferred from homology"/>
<accession>A0A4Y8WNG4</accession>
<dbReference type="InterPro" id="IPR025857">
    <property type="entry name" value="MacB_PCD"/>
</dbReference>
<keyword evidence="11" id="KW-1185">Reference proteome</keyword>
<dbReference type="Proteomes" id="UP000297225">
    <property type="component" value="Unassembled WGS sequence"/>
</dbReference>
<dbReference type="STRING" id="1122973.GCA_000379925_00540"/>
<evidence type="ECO:0000256" key="3">
    <source>
        <dbReference type="ARBA" id="ARBA00022692"/>
    </source>
</evidence>
<keyword evidence="2" id="KW-1003">Cell membrane</keyword>
<feature type="domain" description="MacB-like periplasmic core" evidence="9">
    <location>
        <begin position="22"/>
        <end position="245"/>
    </location>
</feature>
<dbReference type="Pfam" id="PF12704">
    <property type="entry name" value="MacB_PCD"/>
    <property type="match status" value="1"/>
</dbReference>
<evidence type="ECO:0000256" key="7">
    <source>
        <dbReference type="SAM" id="Phobius"/>
    </source>
</evidence>
<keyword evidence="4 7" id="KW-1133">Transmembrane helix</keyword>
<dbReference type="PANTHER" id="PTHR30572:SF4">
    <property type="entry name" value="ABC TRANSPORTER PERMEASE YTRF"/>
    <property type="match status" value="1"/>
</dbReference>
<dbReference type="GO" id="GO:0022857">
    <property type="term" value="F:transmembrane transporter activity"/>
    <property type="evidence" value="ECO:0007669"/>
    <property type="project" value="TreeGrafter"/>
</dbReference>
<name>A0A4Y8WNG4_9PORP</name>
<dbReference type="InterPro" id="IPR003838">
    <property type="entry name" value="ABC3_permease_C"/>
</dbReference>
<organism evidence="10 11">
    <name type="scientific">Porphyromonas levii</name>
    <dbReference type="NCBI Taxonomy" id="28114"/>
    <lineage>
        <taxon>Bacteria</taxon>
        <taxon>Pseudomonadati</taxon>
        <taxon>Bacteroidota</taxon>
        <taxon>Bacteroidia</taxon>
        <taxon>Bacteroidales</taxon>
        <taxon>Porphyromonadaceae</taxon>
        <taxon>Porphyromonas</taxon>
    </lineage>
</organism>
<dbReference type="AlphaFoldDB" id="A0A4Y8WNG4"/>
<feature type="transmembrane region" description="Helical" evidence="7">
    <location>
        <begin position="21"/>
        <end position="43"/>
    </location>
</feature>
<comment type="similarity">
    <text evidence="6">Belongs to the ABC-4 integral membrane protein family.</text>
</comment>
<feature type="domain" description="ABC3 transporter permease C-terminal" evidence="8">
    <location>
        <begin position="292"/>
        <end position="411"/>
    </location>
</feature>